<dbReference type="EMBL" id="AP024355">
    <property type="protein sequence ID" value="BCR03422.1"/>
    <property type="molecule type" value="Genomic_DNA"/>
</dbReference>
<evidence type="ECO:0000256" key="1">
    <source>
        <dbReference type="ARBA" id="ARBA00004651"/>
    </source>
</evidence>
<dbReference type="RefSeq" id="WP_221250896.1">
    <property type="nucleotide sequence ID" value="NZ_AP024355.1"/>
</dbReference>
<evidence type="ECO:0000256" key="3">
    <source>
        <dbReference type="ARBA" id="ARBA00022692"/>
    </source>
</evidence>
<evidence type="ECO:0000259" key="7">
    <source>
        <dbReference type="Pfam" id="PF02687"/>
    </source>
</evidence>
<feature type="transmembrane region" description="Helical" evidence="6">
    <location>
        <begin position="434"/>
        <end position="457"/>
    </location>
</feature>
<dbReference type="InterPro" id="IPR003838">
    <property type="entry name" value="ABC3_permease_C"/>
</dbReference>
<feature type="transmembrane region" description="Helical" evidence="6">
    <location>
        <begin position="725"/>
        <end position="747"/>
    </location>
</feature>
<accession>A0ABM8HSI5</accession>
<keyword evidence="4 6" id="KW-1133">Transmembrane helix</keyword>
<evidence type="ECO:0000256" key="6">
    <source>
        <dbReference type="SAM" id="Phobius"/>
    </source>
</evidence>
<organism evidence="9 10">
    <name type="scientific">Desulfuromonas versatilis</name>
    <dbReference type="NCBI Taxonomy" id="2802975"/>
    <lineage>
        <taxon>Bacteria</taxon>
        <taxon>Pseudomonadati</taxon>
        <taxon>Thermodesulfobacteriota</taxon>
        <taxon>Desulfuromonadia</taxon>
        <taxon>Desulfuromonadales</taxon>
        <taxon>Desulfuromonadaceae</taxon>
        <taxon>Desulfuromonas</taxon>
    </lineage>
</organism>
<dbReference type="Pfam" id="PF02687">
    <property type="entry name" value="FtsX"/>
    <property type="match status" value="1"/>
</dbReference>
<name>A0ABM8HSI5_9BACT</name>
<dbReference type="InterPro" id="IPR025857">
    <property type="entry name" value="MacB_PCD"/>
</dbReference>
<keyword evidence="10" id="KW-1185">Reference proteome</keyword>
<feature type="transmembrane region" description="Helical" evidence="6">
    <location>
        <begin position="314"/>
        <end position="342"/>
    </location>
</feature>
<feature type="transmembrane region" description="Helical" evidence="6">
    <location>
        <begin position="362"/>
        <end position="380"/>
    </location>
</feature>
<evidence type="ECO:0000313" key="10">
    <source>
        <dbReference type="Proteomes" id="UP001319827"/>
    </source>
</evidence>
<keyword evidence="9" id="KW-0808">Transferase</keyword>
<evidence type="ECO:0000256" key="5">
    <source>
        <dbReference type="ARBA" id="ARBA00023136"/>
    </source>
</evidence>
<keyword evidence="3 6" id="KW-0812">Transmembrane</keyword>
<dbReference type="PANTHER" id="PTHR30287">
    <property type="entry name" value="MEMBRANE COMPONENT OF PREDICTED ABC SUPERFAMILY METABOLITE UPTAKE TRANSPORTER"/>
    <property type="match status" value="1"/>
</dbReference>
<proteinExistence type="predicted"/>
<feature type="domain" description="MacB-like periplasmic core" evidence="8">
    <location>
        <begin position="29"/>
        <end position="239"/>
    </location>
</feature>
<feature type="transmembrane region" description="Helical" evidence="6">
    <location>
        <begin position="768"/>
        <end position="794"/>
    </location>
</feature>
<feature type="transmembrane region" description="Helical" evidence="6">
    <location>
        <begin position="814"/>
        <end position="837"/>
    </location>
</feature>
<evidence type="ECO:0000313" key="9">
    <source>
        <dbReference type="EMBL" id="BCR03422.1"/>
    </source>
</evidence>
<evidence type="ECO:0000256" key="4">
    <source>
        <dbReference type="ARBA" id="ARBA00022989"/>
    </source>
</evidence>
<reference evidence="9 10" key="2">
    <citation type="journal article" date="2021" name="Int. J. Syst. Evol. Microbiol.">
        <title>Isolation and Polyphasic Characterization of Desulfuromonas versatilis sp. Nov., an Electrogenic Bacteria Capable of Versatile Metabolism Isolated from a Graphene Oxide-Reducing Enrichment Culture.</title>
        <authorList>
            <person name="Xie L."/>
            <person name="Yoshida N."/>
            <person name="Ishii S."/>
            <person name="Meng L."/>
        </authorList>
    </citation>
    <scope>NUCLEOTIDE SEQUENCE [LARGE SCALE GENOMIC DNA]</scope>
    <source>
        <strain evidence="9 10">NIT-T3</strain>
    </source>
</reference>
<dbReference type="InterPro" id="IPR038766">
    <property type="entry name" value="Membrane_comp_ABC_pdt"/>
</dbReference>
<dbReference type="GO" id="GO:0016740">
    <property type="term" value="F:transferase activity"/>
    <property type="evidence" value="ECO:0007669"/>
    <property type="project" value="UniProtKB-KW"/>
</dbReference>
<keyword evidence="2" id="KW-1003">Cell membrane</keyword>
<feature type="transmembrane region" description="Helical" evidence="6">
    <location>
        <begin position="270"/>
        <end position="293"/>
    </location>
</feature>
<dbReference type="Pfam" id="PF12704">
    <property type="entry name" value="MacB_PCD"/>
    <property type="match status" value="1"/>
</dbReference>
<evidence type="ECO:0000259" key="8">
    <source>
        <dbReference type="Pfam" id="PF12704"/>
    </source>
</evidence>
<dbReference type="PANTHER" id="PTHR30287:SF1">
    <property type="entry name" value="INNER MEMBRANE PROTEIN"/>
    <property type="match status" value="1"/>
</dbReference>
<gene>
    <name evidence="9" type="ORF">DESUT3_04910</name>
</gene>
<sequence length="848" mass="89230">MMRLAELALAARLARREMRSGLRGFGVFLACLFLGVFAVSAVGSFSGAARRGLSADARSLLGGDLEVRLVHRELGEQQRAFLEQRGELSTVVEMRTMARRADEEARALVELKGVDGAYPFYGTAQLAPQQPLAEALAMADGEYGAAVDRSLLERLGLQLGQGLRVGQTTFRLRAVLEREPDRSIQGFTLGPRLLVDARSLPATGLVTPGSLITYAYRLKLYGKTLADQATVGALIEELNARFPDAGWRLRGFSQAAPRVRYFLERMTTNLTLVALCALLVGGLGVAGAVRGYLGGKVLHIAAMKCLGAPGRVIFAAYLLQMLVLGLMGSGAGLAAGAALPFAAAAAFGEALPIPLAPRLEPAVLAVAAGFGLLVALTFSLRDLGSARRVPPALLFRSAAAGAPPAPGKAVNLAVAVSGSLLALLAVAVSGDRRLALWFVAGAALCFALFWLLARAVVVAARRAPRSANPSLRLALAGIHRPGAPAPKAVFSLGLGLTALATVALVEGNLGALVRESIPAEAPAFFFIDIQPDQAAEFDRLVASLPAVTRSERVPTLRGRITAIAGVPVERAVIRPEVSWAVRGDRYLTYAARPPVNGKVTAGAWWPETYAGPPRVSLTADVAEGFGVGIGDTLTVNVLGREVTAEIANLRTVDWSSLELNFALVFAPGTLEAAPQTHIATVYAPAPAEEAVFKEVGRRFPNVSAIRVKEVLQNVSRILERIGGSFRAMAALVLLSGFLVLAGAVSADQHRRLYDAVVFKVCGATRRDILLAFGAEFLLVGLAAGLLSALVGSLAAWGVVAGLMNAEFTWQPLTVALTLLTGLALTLLFGLLGTARVLTRKAAPYLRNE</sequence>
<comment type="subcellular location">
    <subcellularLocation>
        <location evidence="1">Cell membrane</location>
        <topology evidence="1">Multi-pass membrane protein</topology>
    </subcellularLocation>
</comment>
<feature type="transmembrane region" description="Helical" evidence="6">
    <location>
        <begin position="409"/>
        <end position="428"/>
    </location>
</feature>
<keyword evidence="5 6" id="KW-0472">Membrane</keyword>
<feature type="domain" description="ABC3 transporter permease C-terminal" evidence="7">
    <location>
        <begin position="727"/>
        <end position="838"/>
    </location>
</feature>
<reference evidence="9 10" key="1">
    <citation type="journal article" date="2016" name="C (Basel)">
        <title>Selective Growth of and Electricity Production by Marine Exoelectrogenic Bacteria in Self-Aggregated Hydrogel of Microbially Reduced Graphene Oxide.</title>
        <authorList>
            <person name="Yoshida N."/>
            <person name="Goto Y."/>
            <person name="Miyata Y."/>
        </authorList>
    </citation>
    <scope>NUCLEOTIDE SEQUENCE [LARGE SCALE GENOMIC DNA]</scope>
    <source>
        <strain evidence="9 10">NIT-T3</strain>
    </source>
</reference>
<dbReference type="Proteomes" id="UP001319827">
    <property type="component" value="Chromosome"/>
</dbReference>
<protein>
    <submittedName>
        <fullName evidence="9">Glycosyl transferase family 1</fullName>
    </submittedName>
</protein>
<evidence type="ECO:0000256" key="2">
    <source>
        <dbReference type="ARBA" id="ARBA00022475"/>
    </source>
</evidence>